<dbReference type="GO" id="GO:0032267">
    <property type="term" value="F:tRNA(Ile)-lysidine synthase activity"/>
    <property type="evidence" value="ECO:0007669"/>
    <property type="project" value="UniProtKB-EC"/>
</dbReference>
<dbReference type="Gene3D" id="3.40.50.620">
    <property type="entry name" value="HUPs"/>
    <property type="match status" value="1"/>
</dbReference>
<comment type="catalytic activity">
    <reaction evidence="5 6">
        <text>cytidine(34) in tRNA(Ile2) + L-lysine + ATP = lysidine(34) in tRNA(Ile2) + AMP + diphosphate + H(+)</text>
        <dbReference type="Rhea" id="RHEA:43744"/>
        <dbReference type="Rhea" id="RHEA-COMP:10625"/>
        <dbReference type="Rhea" id="RHEA-COMP:10670"/>
        <dbReference type="ChEBI" id="CHEBI:15378"/>
        <dbReference type="ChEBI" id="CHEBI:30616"/>
        <dbReference type="ChEBI" id="CHEBI:32551"/>
        <dbReference type="ChEBI" id="CHEBI:33019"/>
        <dbReference type="ChEBI" id="CHEBI:82748"/>
        <dbReference type="ChEBI" id="CHEBI:83665"/>
        <dbReference type="ChEBI" id="CHEBI:456215"/>
        <dbReference type="EC" id="6.3.4.19"/>
    </reaction>
</comment>
<evidence type="ECO:0000256" key="1">
    <source>
        <dbReference type="ARBA" id="ARBA00022598"/>
    </source>
</evidence>
<keyword evidence="1 6" id="KW-0436">Ligase</keyword>
<evidence type="ECO:0000256" key="2">
    <source>
        <dbReference type="ARBA" id="ARBA00022694"/>
    </source>
</evidence>
<dbReference type="GO" id="GO:0006400">
    <property type="term" value="P:tRNA modification"/>
    <property type="evidence" value="ECO:0007669"/>
    <property type="project" value="UniProtKB-UniRule"/>
</dbReference>
<proteinExistence type="inferred from homology"/>
<evidence type="ECO:0000313" key="8">
    <source>
        <dbReference type="EMBL" id="AWD32871.1"/>
    </source>
</evidence>
<dbReference type="EC" id="6.3.4.19" evidence="6"/>
<dbReference type="PANTHER" id="PTHR43033:SF1">
    <property type="entry name" value="TRNA(ILE)-LYSIDINE SYNTHASE-RELATED"/>
    <property type="match status" value="1"/>
</dbReference>
<comment type="function">
    <text evidence="6">Ligates lysine onto the cytidine present at position 34 of the AUA codon-specific tRNA(Ile) that contains the anticodon CAU, in an ATP-dependent manner. Cytidine is converted to lysidine, thus changing the amino acid specificity of the tRNA from methionine to isoleucine.</text>
</comment>
<dbReference type="Proteomes" id="UP000244519">
    <property type="component" value="Chromosome"/>
</dbReference>
<dbReference type="Pfam" id="PF01171">
    <property type="entry name" value="ATP_bind_3"/>
    <property type="match status" value="1"/>
</dbReference>
<dbReference type="GO" id="GO:0005737">
    <property type="term" value="C:cytoplasm"/>
    <property type="evidence" value="ECO:0007669"/>
    <property type="project" value="UniProtKB-SubCell"/>
</dbReference>
<feature type="domain" description="tRNA(Ile)-lysidine/2-thiocytidine synthase N-terminal" evidence="7">
    <location>
        <begin position="39"/>
        <end position="227"/>
    </location>
</feature>
<dbReference type="AlphaFoldDB" id="A0A2U8BRA6"/>
<keyword evidence="2 6" id="KW-0819">tRNA processing</keyword>
<evidence type="ECO:0000256" key="5">
    <source>
        <dbReference type="ARBA" id="ARBA00048539"/>
    </source>
</evidence>
<dbReference type="SUPFAM" id="SSF52402">
    <property type="entry name" value="Adenine nucleotide alpha hydrolases-like"/>
    <property type="match status" value="1"/>
</dbReference>
<comment type="similarity">
    <text evidence="6">Belongs to the tRNA(Ile)-lysidine synthase family.</text>
</comment>
<protein>
    <recommendedName>
        <fullName evidence="6">tRNA(Ile)-lysidine synthase</fullName>
        <ecNumber evidence="6">6.3.4.19</ecNumber>
    </recommendedName>
    <alternativeName>
        <fullName evidence="6">tRNA(Ile)-2-lysyl-cytidine synthase</fullName>
    </alternativeName>
    <alternativeName>
        <fullName evidence="6">tRNA(Ile)-lysidine synthetase</fullName>
    </alternativeName>
</protein>
<keyword evidence="9" id="KW-1185">Reference proteome</keyword>
<dbReference type="HAMAP" id="MF_01161">
    <property type="entry name" value="tRNA_Ile_lys_synt"/>
    <property type="match status" value="1"/>
</dbReference>
<keyword evidence="6" id="KW-0963">Cytoplasm</keyword>
<dbReference type="GO" id="GO:0005524">
    <property type="term" value="F:ATP binding"/>
    <property type="evidence" value="ECO:0007669"/>
    <property type="project" value="UniProtKB-UniRule"/>
</dbReference>
<dbReference type="InterPro" id="IPR011063">
    <property type="entry name" value="TilS/TtcA_N"/>
</dbReference>
<dbReference type="InterPro" id="IPR012795">
    <property type="entry name" value="tRNA_Ile_lys_synt_N"/>
</dbReference>
<comment type="subcellular location">
    <subcellularLocation>
        <location evidence="6">Cytoplasm</location>
    </subcellularLocation>
</comment>
<reference evidence="8 9" key="1">
    <citation type="journal article" date="2018" name="Genome Biol. Evol.">
        <title>The Genome Sequence of "Candidatus Fokinia solitaria": Insights on Reductive Evolution in Rickettsiales.</title>
        <authorList>
            <person name="Floriano A.M."/>
            <person name="Castelli M."/>
            <person name="Krenek S."/>
            <person name="Berendonk T.U."/>
            <person name="Bazzocchi C."/>
            <person name="Petroni G."/>
            <person name="Sassera D."/>
        </authorList>
    </citation>
    <scope>NUCLEOTIDE SEQUENCE [LARGE SCALE GENOMIC DNA]</scope>
    <source>
        <strain evidence="8">Rio ETE_ALG 3VII</strain>
    </source>
</reference>
<dbReference type="NCBIfam" id="TIGR02432">
    <property type="entry name" value="lysidine_TilS_N"/>
    <property type="match status" value="1"/>
</dbReference>
<name>A0A2U8BRA6_9RICK</name>
<evidence type="ECO:0000313" key="9">
    <source>
        <dbReference type="Proteomes" id="UP000244519"/>
    </source>
</evidence>
<dbReference type="CDD" id="cd01992">
    <property type="entry name" value="TilS_N"/>
    <property type="match status" value="1"/>
</dbReference>
<feature type="binding site" evidence="6">
    <location>
        <begin position="44"/>
        <end position="49"/>
    </location>
    <ligand>
        <name>ATP</name>
        <dbReference type="ChEBI" id="CHEBI:30616"/>
    </ligand>
</feature>
<keyword evidence="3 6" id="KW-0547">Nucleotide-binding</keyword>
<evidence type="ECO:0000256" key="4">
    <source>
        <dbReference type="ARBA" id="ARBA00022840"/>
    </source>
</evidence>
<dbReference type="RefSeq" id="WP_108672920.1">
    <property type="nucleotide sequence ID" value="NZ_CP025989.1"/>
</dbReference>
<evidence type="ECO:0000256" key="6">
    <source>
        <dbReference type="HAMAP-Rule" id="MF_01161"/>
    </source>
</evidence>
<evidence type="ECO:0000259" key="7">
    <source>
        <dbReference type="Pfam" id="PF01171"/>
    </source>
</evidence>
<gene>
    <name evidence="6" type="primary">tilS</name>
    <name evidence="8" type="ORF">Fsol_00058</name>
</gene>
<dbReference type="PANTHER" id="PTHR43033">
    <property type="entry name" value="TRNA(ILE)-LYSIDINE SYNTHASE-RELATED"/>
    <property type="match status" value="1"/>
</dbReference>
<comment type="domain">
    <text evidence="6">The N-terminal region contains the highly conserved SGGXDS motif, predicted to be a P-loop motif involved in ATP binding.</text>
</comment>
<dbReference type="OrthoDB" id="9807403at2"/>
<evidence type="ECO:0000256" key="3">
    <source>
        <dbReference type="ARBA" id="ARBA00022741"/>
    </source>
</evidence>
<keyword evidence="4 6" id="KW-0067">ATP-binding</keyword>
<dbReference type="InterPro" id="IPR012094">
    <property type="entry name" value="tRNA_Ile_lys_synt"/>
</dbReference>
<dbReference type="InterPro" id="IPR014729">
    <property type="entry name" value="Rossmann-like_a/b/a_fold"/>
</dbReference>
<accession>A0A2U8BRA6</accession>
<dbReference type="EMBL" id="CP025989">
    <property type="protein sequence ID" value="AWD32871.1"/>
    <property type="molecule type" value="Genomic_DNA"/>
</dbReference>
<sequence length="497" mass="57100">MKAENKCPFIKKFLSSLKRIDVSSKNHVSLFHLLQNKVVVVGYSGGADSLCLILLLLEVAKSLNIEIHPVFVNHGLKKTADAEEIQASRILSSITGKEMIVQKWEGDKPQSNIYSIARDKRYQLLFQAAYKCGASIVMTAHHADDNIETVLMNIIRGSGAEGICGISQITQLQAFYKNKNQQLLLVRPLLDWSRSEIEKCLAAKGVKAYIMDDMNKDQRFLRASVRELLNNIKTNIKINCTYDLFHKRFILLSSNMQRTMAFIEKYTNDWLMENCYVSQYGAGFFNLRLFAELELEMKLRIMRKMLRNIVRFKYPPRLSSLLILCDNITTMKQCTLNKCIISAASQNELIDVVEDISTKERVMIIVKEKQFIDDKVYEANSRVVWDDRFLITCMTSEKKNPFTISRFESKCAKIKLPSECNVRSVAEVKKTSARVLNTVPFLYYGKAIVSPLINEVEVCLNGKSYIFSSRYLYRDTHHAWMSSYDLGRLDEDKAIIE</sequence>
<dbReference type="KEGG" id="fso:Fsol_00058"/>
<organism evidence="8 9">
    <name type="scientific">Candidatus Fokinia solitaria</name>
    <dbReference type="NCBI Taxonomy" id="1802984"/>
    <lineage>
        <taxon>Bacteria</taxon>
        <taxon>Pseudomonadati</taxon>
        <taxon>Pseudomonadota</taxon>
        <taxon>Alphaproteobacteria</taxon>
        <taxon>Rickettsiales</taxon>
        <taxon>Candidatus Midichloriaceae</taxon>
        <taxon>Candidatus Fokinia</taxon>
    </lineage>
</organism>